<reference evidence="2 3" key="1">
    <citation type="submission" date="2021-03" db="EMBL/GenBank/DDBJ databases">
        <title>Sequencing the genomes of 1000 actinobacteria strains.</title>
        <authorList>
            <person name="Klenk H.-P."/>
        </authorList>
    </citation>
    <scope>NUCLEOTIDE SEQUENCE [LARGE SCALE GENOMIC DNA]</scope>
    <source>
        <strain evidence="2 3">DSM 44506</strain>
    </source>
</reference>
<dbReference type="EMBL" id="JAGINY010000001">
    <property type="protein sequence ID" value="MBP2333056.1"/>
    <property type="molecule type" value="Genomic_DNA"/>
</dbReference>
<comment type="caution">
    <text evidence="2">The sequence shown here is derived from an EMBL/GenBank/DDBJ whole genome shotgun (WGS) entry which is preliminary data.</text>
</comment>
<organism evidence="2 3">
    <name type="scientific">Corynebacterium freneyi</name>
    <dbReference type="NCBI Taxonomy" id="134034"/>
    <lineage>
        <taxon>Bacteria</taxon>
        <taxon>Bacillati</taxon>
        <taxon>Actinomycetota</taxon>
        <taxon>Actinomycetes</taxon>
        <taxon>Mycobacteriales</taxon>
        <taxon>Corynebacteriaceae</taxon>
        <taxon>Corynebacterium</taxon>
    </lineage>
</organism>
<feature type="region of interest" description="Disordered" evidence="1">
    <location>
        <begin position="1"/>
        <end position="23"/>
    </location>
</feature>
<dbReference type="RefSeq" id="WP_209653612.1">
    <property type="nucleotide sequence ID" value="NZ_CP047357.1"/>
</dbReference>
<accession>A0ABS4U963</accession>
<sequence length="90" mass="10048">MQKRTVPTKIAGGTHAERKRRRQTVDAWVRRRGWWCPGYGRPPHTVAPGSLTAEHEHALGDGGALGQSLTVLCRSCNSRHGQTTGMRYRK</sequence>
<evidence type="ECO:0008006" key="4">
    <source>
        <dbReference type="Google" id="ProtNLM"/>
    </source>
</evidence>
<evidence type="ECO:0000256" key="1">
    <source>
        <dbReference type="SAM" id="MobiDB-lite"/>
    </source>
</evidence>
<dbReference type="Proteomes" id="UP001519305">
    <property type="component" value="Unassembled WGS sequence"/>
</dbReference>
<name>A0ABS4U963_9CORY</name>
<proteinExistence type="predicted"/>
<protein>
    <recommendedName>
        <fullName evidence="4">HNH endonuclease</fullName>
    </recommendedName>
</protein>
<evidence type="ECO:0000313" key="3">
    <source>
        <dbReference type="Proteomes" id="UP001519305"/>
    </source>
</evidence>
<keyword evidence="3" id="KW-1185">Reference proteome</keyword>
<evidence type="ECO:0000313" key="2">
    <source>
        <dbReference type="EMBL" id="MBP2333056.1"/>
    </source>
</evidence>
<gene>
    <name evidence="2" type="ORF">JOF33_001755</name>
</gene>